<proteinExistence type="predicted"/>
<sequence>MPVLTLITGQTTGAL</sequence>
<protein>
    <submittedName>
        <fullName evidence="1">Uncharacterized protein</fullName>
    </submittedName>
</protein>
<evidence type="ECO:0000313" key="1">
    <source>
        <dbReference type="EMBL" id="JAH45545.1"/>
    </source>
</evidence>
<organism evidence="1">
    <name type="scientific">Anguilla anguilla</name>
    <name type="common">European freshwater eel</name>
    <name type="synonym">Muraena anguilla</name>
    <dbReference type="NCBI Taxonomy" id="7936"/>
    <lineage>
        <taxon>Eukaryota</taxon>
        <taxon>Metazoa</taxon>
        <taxon>Chordata</taxon>
        <taxon>Craniata</taxon>
        <taxon>Vertebrata</taxon>
        <taxon>Euteleostomi</taxon>
        <taxon>Actinopterygii</taxon>
        <taxon>Neopterygii</taxon>
        <taxon>Teleostei</taxon>
        <taxon>Anguilliformes</taxon>
        <taxon>Anguillidae</taxon>
        <taxon>Anguilla</taxon>
    </lineage>
</organism>
<reference evidence="1" key="1">
    <citation type="submission" date="2014-11" db="EMBL/GenBank/DDBJ databases">
        <authorList>
            <person name="Amaro Gonzalez C."/>
        </authorList>
    </citation>
    <scope>NUCLEOTIDE SEQUENCE</scope>
</reference>
<dbReference type="EMBL" id="GBXM01063032">
    <property type="protein sequence ID" value="JAH45545.1"/>
    <property type="molecule type" value="Transcribed_RNA"/>
</dbReference>
<name>A0A0E9SY08_ANGAN</name>
<reference evidence="1" key="2">
    <citation type="journal article" date="2015" name="Fish Shellfish Immunol.">
        <title>Early steps in the European eel (Anguilla anguilla)-Vibrio vulnificus interaction in the gills: Role of the RtxA13 toxin.</title>
        <authorList>
            <person name="Callol A."/>
            <person name="Pajuelo D."/>
            <person name="Ebbesson L."/>
            <person name="Teles M."/>
            <person name="MacKenzie S."/>
            <person name="Amaro C."/>
        </authorList>
    </citation>
    <scope>NUCLEOTIDE SEQUENCE</scope>
</reference>
<accession>A0A0E9SY08</accession>